<protein>
    <submittedName>
        <fullName evidence="1">Uncharacterized protein</fullName>
    </submittedName>
</protein>
<sequence length="79" mass="8710">MQLGFDRQHFTLPVPAIFFELNKGLPARQRDVSTNPGLAMDSYFELLELPDVQGRRLQRPLYALGGKHCAACSGYTGGA</sequence>
<evidence type="ECO:0000313" key="2">
    <source>
        <dbReference type="Proteomes" id="UP001163644"/>
    </source>
</evidence>
<gene>
    <name evidence="1" type="ORF">EZZ81_21225</name>
</gene>
<name>A0AA46ZYS2_PSEVI</name>
<accession>A0AA46ZYS2</accession>
<dbReference type="EMBL" id="CP036495">
    <property type="protein sequence ID" value="UZA70618.1"/>
    <property type="molecule type" value="Genomic_DNA"/>
</dbReference>
<organism evidence="1 2">
    <name type="scientific">Pseudomonas viridiflava</name>
    <name type="common">Phytomonas viridiflava</name>
    <dbReference type="NCBI Taxonomy" id="33069"/>
    <lineage>
        <taxon>Bacteria</taxon>
        <taxon>Pseudomonadati</taxon>
        <taxon>Pseudomonadota</taxon>
        <taxon>Gammaproteobacteria</taxon>
        <taxon>Pseudomonadales</taxon>
        <taxon>Pseudomonadaceae</taxon>
        <taxon>Pseudomonas</taxon>
    </lineage>
</organism>
<dbReference type="Proteomes" id="UP001163644">
    <property type="component" value="Chromosome"/>
</dbReference>
<evidence type="ECO:0000313" key="1">
    <source>
        <dbReference type="EMBL" id="UZA70618.1"/>
    </source>
</evidence>
<proteinExistence type="predicted"/>
<reference evidence="1" key="1">
    <citation type="submission" date="2019-02" db="EMBL/GenBank/DDBJ databases">
        <authorList>
            <person name="Lutz S."/>
            <person name="Schori C."/>
            <person name="Ahrens C.H."/>
            <person name="Gueguen E."/>
        </authorList>
    </citation>
    <scope>NUCLEOTIDE SEQUENCE</scope>
    <source>
        <strain evidence="1">Psy35</strain>
    </source>
</reference>
<dbReference type="AlphaFoldDB" id="A0AA46ZYS2"/>